<name>A0A4R6UF54_9GAMM</name>
<dbReference type="RefSeq" id="WP_157591383.1">
    <property type="nucleotide sequence ID" value="NZ_CP037953.1"/>
</dbReference>
<dbReference type="EMBL" id="SNYM01000027">
    <property type="protein sequence ID" value="TDQ43843.1"/>
    <property type="molecule type" value="Genomic_DNA"/>
</dbReference>
<organism evidence="1 2">
    <name type="scientific">Permianibacter aggregans</name>
    <dbReference type="NCBI Taxonomy" id="1510150"/>
    <lineage>
        <taxon>Bacteria</taxon>
        <taxon>Pseudomonadati</taxon>
        <taxon>Pseudomonadota</taxon>
        <taxon>Gammaproteobacteria</taxon>
        <taxon>Pseudomonadales</taxon>
        <taxon>Pseudomonadaceae</taxon>
        <taxon>Permianibacter</taxon>
    </lineage>
</organism>
<gene>
    <name evidence="1" type="ORF">EV696_1271</name>
</gene>
<evidence type="ECO:0000313" key="2">
    <source>
        <dbReference type="Proteomes" id="UP000295375"/>
    </source>
</evidence>
<evidence type="ECO:0000313" key="1">
    <source>
        <dbReference type="EMBL" id="TDQ43843.1"/>
    </source>
</evidence>
<proteinExistence type="predicted"/>
<comment type="caution">
    <text evidence="1">The sequence shown here is derived from an EMBL/GenBank/DDBJ whole genome shotgun (WGS) entry which is preliminary data.</text>
</comment>
<evidence type="ECO:0008006" key="3">
    <source>
        <dbReference type="Google" id="ProtNLM"/>
    </source>
</evidence>
<keyword evidence="2" id="KW-1185">Reference proteome</keyword>
<dbReference type="Proteomes" id="UP000295375">
    <property type="component" value="Unassembled WGS sequence"/>
</dbReference>
<dbReference type="AlphaFoldDB" id="A0A4R6UF54"/>
<accession>A0A4R6UF54</accession>
<reference evidence="1 2" key="1">
    <citation type="submission" date="2019-03" db="EMBL/GenBank/DDBJ databases">
        <title>Genomic Encyclopedia of Type Strains, Phase IV (KMG-IV): sequencing the most valuable type-strain genomes for metagenomic binning, comparative biology and taxonomic classification.</title>
        <authorList>
            <person name="Goeker M."/>
        </authorList>
    </citation>
    <scope>NUCLEOTIDE SEQUENCE [LARGE SCALE GENOMIC DNA]</scope>
    <source>
        <strain evidence="1 2">DSM 103792</strain>
    </source>
</reference>
<protein>
    <recommendedName>
        <fullName evidence="3">PIN domain-containing protein</fullName>
    </recommendedName>
</protein>
<sequence>MCVVIDTCSISVVFDRGNLLHKNFAPVLEWIVNGGGKLVMGGSKYLKEIENMSRYLALFKTLDDARKIVRVDRGAVDKKQRELEKLLRHSAFDDPHIVALLSRNGSSPGSAGVAAAV</sequence>